<comment type="caution">
    <text evidence="2">The sequence shown here is derived from an EMBL/GenBank/DDBJ whole genome shotgun (WGS) entry which is preliminary data.</text>
</comment>
<keyword evidence="1" id="KW-1133">Transmembrane helix</keyword>
<dbReference type="RefSeq" id="WP_395419184.1">
    <property type="nucleotide sequence ID" value="NZ_JBIPKE010000020.1"/>
</dbReference>
<accession>A0ABW7NDU0</accession>
<keyword evidence="3" id="KW-1185">Reference proteome</keyword>
<evidence type="ECO:0000313" key="2">
    <source>
        <dbReference type="EMBL" id="MFH6985780.1"/>
    </source>
</evidence>
<keyword evidence="1" id="KW-0812">Transmembrane</keyword>
<evidence type="ECO:0000313" key="3">
    <source>
        <dbReference type="Proteomes" id="UP001610063"/>
    </source>
</evidence>
<evidence type="ECO:0000256" key="1">
    <source>
        <dbReference type="SAM" id="Phobius"/>
    </source>
</evidence>
<sequence length="407" mass="46797">MIKRLSIIPILFLTTTVCWCCTIFCARDQHGQMWAGNNEDFYWYNFSTHIQIVTETDSTLAFIFFDYPNNNFPQGGINEAGLFFDINLVEASEVKNVPFKKVFPGSSSDLMLHMLGRCKSVHEVIELFDSYSLSEMNTAQIHLADKQGNKGIITADSSWLSTQSFQVSTNYNLCHKDDDYKRCWRYPIATSLLKNSEPSFELFSQICDSTAQRQGAFTIYSNVHNLTTGEIWLYYAWNYNNPYKTSFKEMTQLGDTTILFRDLFPEQPVVQAYNKYKSYGFKSGLDVLKNIRNLALRKEKLKLISLDALFLFDFLLQSGRIETTDDDDLISEIIDASDDTELLMLITNQKVSQHNKEMARKKLESIQKSRFNDTLALLAVASIGFIVILIFAFKRKTNKQLTNAKNE</sequence>
<dbReference type="Proteomes" id="UP001610063">
    <property type="component" value="Unassembled WGS sequence"/>
</dbReference>
<gene>
    <name evidence="2" type="ORF">ACHKAR_20165</name>
</gene>
<keyword evidence="1" id="KW-0472">Membrane</keyword>
<feature type="transmembrane region" description="Helical" evidence="1">
    <location>
        <begin position="375"/>
        <end position="393"/>
    </location>
</feature>
<evidence type="ECO:0008006" key="4">
    <source>
        <dbReference type="Google" id="ProtNLM"/>
    </source>
</evidence>
<proteinExistence type="predicted"/>
<organism evidence="2 3">
    <name type="scientific">Marinoscillum luteum</name>
    <dbReference type="NCBI Taxonomy" id="861051"/>
    <lineage>
        <taxon>Bacteria</taxon>
        <taxon>Pseudomonadati</taxon>
        <taxon>Bacteroidota</taxon>
        <taxon>Cytophagia</taxon>
        <taxon>Cytophagales</taxon>
        <taxon>Reichenbachiellaceae</taxon>
        <taxon>Marinoscillum</taxon>
    </lineage>
</organism>
<reference evidence="2 3" key="1">
    <citation type="journal article" date="2013" name="Int. J. Syst. Evol. Microbiol.">
        <title>Marinoscillum luteum sp. nov., isolated from marine sediment.</title>
        <authorList>
            <person name="Cha I.T."/>
            <person name="Park S.J."/>
            <person name="Kim S.J."/>
            <person name="Kim J.G."/>
            <person name="Jung M.Y."/>
            <person name="Shin K.S."/>
            <person name="Kwon K.K."/>
            <person name="Yang S.H."/>
            <person name="Seo Y.S."/>
            <person name="Rhee S.K."/>
        </authorList>
    </citation>
    <scope>NUCLEOTIDE SEQUENCE [LARGE SCALE GENOMIC DNA]</scope>
    <source>
        <strain evidence="2 3">KCTC 23939</strain>
    </source>
</reference>
<protein>
    <recommendedName>
        <fullName evidence="4">DUF4105 domain-containing protein</fullName>
    </recommendedName>
</protein>
<dbReference type="InterPro" id="IPR029055">
    <property type="entry name" value="Ntn_hydrolases_N"/>
</dbReference>
<dbReference type="Gene3D" id="3.60.60.10">
    <property type="entry name" value="Penicillin V Acylase, Chain A"/>
    <property type="match status" value="1"/>
</dbReference>
<name>A0ABW7NDU0_9BACT</name>
<dbReference type="EMBL" id="JBIPKE010000020">
    <property type="protein sequence ID" value="MFH6985780.1"/>
    <property type="molecule type" value="Genomic_DNA"/>
</dbReference>
<dbReference type="SUPFAM" id="SSF56235">
    <property type="entry name" value="N-terminal nucleophile aminohydrolases (Ntn hydrolases)"/>
    <property type="match status" value="1"/>
</dbReference>